<keyword evidence="3" id="KW-0418">Kinase</keyword>
<dbReference type="RefSeq" id="WP_378115271.1">
    <property type="nucleotide sequence ID" value="NZ_JBHRTF010000001.1"/>
</dbReference>
<name>A0ABV7FDG0_9GAMM</name>
<evidence type="ECO:0000259" key="1">
    <source>
        <dbReference type="Pfam" id="PF01272"/>
    </source>
</evidence>
<reference evidence="4" key="1">
    <citation type="journal article" date="2019" name="Int. J. Syst. Evol. Microbiol.">
        <title>The Global Catalogue of Microorganisms (GCM) 10K type strain sequencing project: providing services to taxonomists for standard genome sequencing and annotation.</title>
        <authorList>
            <consortium name="The Broad Institute Genomics Platform"/>
            <consortium name="The Broad Institute Genome Sequencing Center for Infectious Disease"/>
            <person name="Wu L."/>
            <person name="Ma J."/>
        </authorList>
    </citation>
    <scope>NUCLEOTIDE SEQUENCE [LARGE SCALE GENOMIC DNA]</scope>
    <source>
        <strain evidence="4">KCTC 52237</strain>
    </source>
</reference>
<dbReference type="InterPro" id="IPR001437">
    <property type="entry name" value="Tscrpt_elong_fac_GreA/B_C"/>
</dbReference>
<dbReference type="Proteomes" id="UP001595555">
    <property type="component" value="Unassembled WGS sequence"/>
</dbReference>
<dbReference type="InterPro" id="IPR029462">
    <property type="entry name" value="Rnk_N"/>
</dbReference>
<evidence type="ECO:0000313" key="3">
    <source>
        <dbReference type="EMBL" id="MFC3114172.1"/>
    </source>
</evidence>
<accession>A0ABV7FDG0</accession>
<dbReference type="SUPFAM" id="SSF54534">
    <property type="entry name" value="FKBP-like"/>
    <property type="match status" value="1"/>
</dbReference>
<gene>
    <name evidence="3" type="primary">rnk</name>
    <name evidence="3" type="ORF">ACFODX_01295</name>
</gene>
<dbReference type="Pfam" id="PF01272">
    <property type="entry name" value="GreA_GreB"/>
    <property type="match status" value="1"/>
</dbReference>
<dbReference type="Gene3D" id="1.10.286.20">
    <property type="match status" value="1"/>
</dbReference>
<dbReference type="EMBL" id="JBHRTF010000001">
    <property type="protein sequence ID" value="MFC3114172.1"/>
    <property type="molecule type" value="Genomic_DNA"/>
</dbReference>
<dbReference type="Gene3D" id="3.10.50.30">
    <property type="entry name" value="Transcription elongation factor, GreA/GreB, C-terminal domain"/>
    <property type="match status" value="1"/>
</dbReference>
<comment type="caution">
    <text evidence="3">The sequence shown here is derived from an EMBL/GenBank/DDBJ whole genome shotgun (WGS) entry which is preliminary data.</text>
</comment>
<dbReference type="NCBIfam" id="NF004396">
    <property type="entry name" value="PRK05753.1"/>
    <property type="match status" value="1"/>
</dbReference>
<proteinExistence type="predicted"/>
<sequence length="128" mass="13922">MSNKKSSALVITKIDYAQLMQLIEQSDSDAADALDQEISRAKIVETHKLPSNVVAMNSKVTFCDLDSNEEKTIQLVYPQDADVSQMKISVLSPVGSALIGLKIGGAIEWPVPLGKVRRLKVIAVEQAQ</sequence>
<dbReference type="Pfam" id="PF14760">
    <property type="entry name" value="Rnk_N"/>
    <property type="match status" value="1"/>
</dbReference>
<protein>
    <submittedName>
        <fullName evidence="3">Nucleoside diphosphate kinase regulator</fullName>
    </submittedName>
</protein>
<keyword evidence="3" id="KW-0808">Transferase</keyword>
<dbReference type="PANTHER" id="PTHR30437:SF5">
    <property type="entry name" value="REGULATOR OF NUCLEOSIDE DIPHOSPHATE KINASE"/>
    <property type="match status" value="1"/>
</dbReference>
<keyword evidence="4" id="KW-1185">Reference proteome</keyword>
<dbReference type="PANTHER" id="PTHR30437">
    <property type="entry name" value="TRANSCRIPTION ELONGATION FACTOR GREA"/>
    <property type="match status" value="1"/>
</dbReference>
<evidence type="ECO:0000259" key="2">
    <source>
        <dbReference type="Pfam" id="PF14760"/>
    </source>
</evidence>
<dbReference type="GO" id="GO:0016301">
    <property type="term" value="F:kinase activity"/>
    <property type="evidence" value="ECO:0007669"/>
    <property type="project" value="UniProtKB-KW"/>
</dbReference>
<feature type="domain" description="Transcription elongation factor GreA/GreB C-terminal" evidence="1">
    <location>
        <begin position="50"/>
        <end position="126"/>
    </location>
</feature>
<dbReference type="InterPro" id="IPR036953">
    <property type="entry name" value="GreA/GreB_C_sf"/>
</dbReference>
<organism evidence="3 4">
    <name type="scientific">Cellvibrio fontiphilus</name>
    <dbReference type="NCBI Taxonomy" id="1815559"/>
    <lineage>
        <taxon>Bacteria</taxon>
        <taxon>Pseudomonadati</taxon>
        <taxon>Pseudomonadota</taxon>
        <taxon>Gammaproteobacteria</taxon>
        <taxon>Cellvibrionales</taxon>
        <taxon>Cellvibrionaceae</taxon>
        <taxon>Cellvibrio</taxon>
    </lineage>
</organism>
<dbReference type="InterPro" id="IPR023459">
    <property type="entry name" value="Tscrpt_elong_fac_GreA/B_fam"/>
</dbReference>
<evidence type="ECO:0000313" key="4">
    <source>
        <dbReference type="Proteomes" id="UP001595555"/>
    </source>
</evidence>
<feature type="domain" description="Regulator of nucleoside diphosphate kinase N-terminal" evidence="2">
    <location>
        <begin position="9"/>
        <end position="44"/>
    </location>
</feature>